<feature type="transmembrane region" description="Helical" evidence="1">
    <location>
        <begin position="606"/>
        <end position="628"/>
    </location>
</feature>
<dbReference type="eggNOG" id="ENOG502Z8G1">
    <property type="taxonomic scope" value="Bacteria"/>
</dbReference>
<keyword evidence="3" id="KW-1185">Reference proteome</keyword>
<dbReference type="RefSeq" id="WP_004827722.1">
    <property type="nucleotide sequence ID" value="NZ_GG666045.1"/>
</dbReference>
<accession>C2BDW2</accession>
<reference evidence="2 3" key="1">
    <citation type="submission" date="2008-10" db="EMBL/GenBank/DDBJ databases">
        <authorList>
            <person name="Qin X."/>
            <person name="Bachman B."/>
            <person name="Battles P."/>
            <person name="Bell A."/>
            <person name="Bess C."/>
            <person name="Bickham C."/>
            <person name="Chaboub L."/>
            <person name="Chen D."/>
            <person name="Coyle M."/>
            <person name="Deiros D.R."/>
            <person name="Dinh H."/>
            <person name="Forbes L."/>
            <person name="Fowler G."/>
            <person name="Francisco L."/>
            <person name="Fu Q."/>
            <person name="Gubbala S."/>
            <person name="Hale W."/>
            <person name="Han Y."/>
            <person name="Hemphill L."/>
            <person name="Highlander S.K."/>
            <person name="Hirani K."/>
            <person name="Hogues M."/>
            <person name="Jackson L."/>
            <person name="Jakkamsetti A."/>
            <person name="Javaid M."/>
            <person name="Jiang H."/>
            <person name="Korchina V."/>
            <person name="Kovar C."/>
            <person name="Lara F."/>
            <person name="Lee S."/>
            <person name="Mata R."/>
            <person name="Mathew T."/>
            <person name="Moen C."/>
            <person name="Morales K."/>
            <person name="Munidasa M."/>
            <person name="Nazareth L."/>
            <person name="Ngo R."/>
            <person name="Nguyen L."/>
            <person name="Okwuonu G."/>
            <person name="Ongeri F."/>
            <person name="Patil S."/>
            <person name="Petrosino J."/>
            <person name="Pham C."/>
            <person name="Pham P."/>
            <person name="Pu L.-L."/>
            <person name="Puazo M."/>
            <person name="Raj R."/>
            <person name="Reid J."/>
            <person name="Rouhana J."/>
            <person name="Saada N."/>
            <person name="Shang Y."/>
            <person name="Simmons D."/>
            <person name="Thornton R."/>
            <person name="Warren J."/>
            <person name="Weissenberger G."/>
            <person name="Zhang J."/>
            <person name="Zhang L."/>
            <person name="Zhou C."/>
            <person name="Zhu D."/>
            <person name="Muzny D."/>
            <person name="Worley K."/>
            <person name="Gibbs R."/>
        </authorList>
    </citation>
    <scope>NUCLEOTIDE SEQUENCE [LARGE SCALE GENOMIC DNA]</scope>
    <source>
        <strain evidence="2 3">ATCC 51172</strain>
    </source>
</reference>
<protein>
    <submittedName>
        <fullName evidence="2">Uncharacterized protein</fullName>
    </submittedName>
</protein>
<sequence>MDNNLDIEYKIIPYDDKSKIEEFDLDEIIFDLDSELDLLESKADKLDYLIAIASGLICGMLDILWVKDFDFARGRELANNKVEGFVKKTAELVEGKKFENLGDAVRALEKRFPIPADGNTIDFGGGLQHHLRDFAHHPTIAGLSFSLLTQFTEKSYGTDVTGKFIIFDVAENSKAFIGDNLGEKLIKGTLTWFFHLVSDMAGSSVTAGLSGGTGIPGPILSLAKEISVLPFFNKINIKDDMSLSVFLSKLFNGTLLMKRDEKGQIIKDSVYRFDLRAEFGIALELGKQAVPVLANECIVRGFYFIRHFALAMKEIKVSSFKDMRKIDWNLVKPVDNPTISRMLTISTGVFTGLDLGEAILTQKYWLSINYVGVGRFALAISTDLSYGLKKRNLKKIRTAYEKIQRQTLINPTNQEMGVKPSGDMNKLGLSLEQAEILFNIEYLIVLNDIENTNNFIVRGKAFDLKIKWLAEWKQIITKKFETFTQVPGAVMNWYSQDKLEEKIIKLNPTKAWFRLVLLESMLFEPYYPLKAVKNKKDKYVLSKRYNSLNNPINRFNKEKASLFLNEQFTGMYCEEGYVDRLRKSFNKQIRNLNLFFKLDIKKLSQISGIAAIGFLGFGFTGALTAVVVQGKKSAIIEAAKLLTSIREIFLDDDKDLEFSIKVLEKYTESITKIEKNLVDLRLKRGSLDSKEKSDNEKQIKNLEENVVVMKIARKIMIKMNNEFKY</sequence>
<dbReference type="AlphaFoldDB" id="C2BDW2"/>
<dbReference type="HOGENOM" id="CLU_354457_0_0_9"/>
<evidence type="ECO:0000313" key="2">
    <source>
        <dbReference type="EMBL" id="EEI86977.1"/>
    </source>
</evidence>
<keyword evidence="1" id="KW-1133">Transmembrane helix</keyword>
<keyword evidence="1" id="KW-0472">Membrane</keyword>
<evidence type="ECO:0000256" key="1">
    <source>
        <dbReference type="SAM" id="Phobius"/>
    </source>
</evidence>
<comment type="caution">
    <text evidence="2">The sequence shown here is derived from an EMBL/GenBank/DDBJ whole genome shotgun (WGS) entry which is preliminary data.</text>
</comment>
<name>C2BDW2_9FIRM</name>
<dbReference type="Proteomes" id="UP000005984">
    <property type="component" value="Unassembled WGS sequence"/>
</dbReference>
<proteinExistence type="predicted"/>
<organism evidence="2 3">
    <name type="scientific">Anaerococcus lactolyticus ATCC 51172</name>
    <dbReference type="NCBI Taxonomy" id="525254"/>
    <lineage>
        <taxon>Bacteria</taxon>
        <taxon>Bacillati</taxon>
        <taxon>Bacillota</taxon>
        <taxon>Tissierellia</taxon>
        <taxon>Tissierellales</taxon>
        <taxon>Peptoniphilaceae</taxon>
        <taxon>Anaerococcus</taxon>
    </lineage>
</organism>
<evidence type="ECO:0000313" key="3">
    <source>
        <dbReference type="Proteomes" id="UP000005984"/>
    </source>
</evidence>
<keyword evidence="1" id="KW-0812">Transmembrane</keyword>
<dbReference type="EMBL" id="ABYO01000018">
    <property type="protein sequence ID" value="EEI86977.1"/>
    <property type="molecule type" value="Genomic_DNA"/>
</dbReference>
<gene>
    <name evidence="2" type="ORF">HMPREF0072_0532</name>
</gene>